<dbReference type="EMBL" id="BAABME010005718">
    <property type="protein sequence ID" value="GAA0166417.1"/>
    <property type="molecule type" value="Genomic_DNA"/>
</dbReference>
<organism evidence="2 3">
    <name type="scientific">Lithospermum erythrorhizon</name>
    <name type="common">Purple gromwell</name>
    <name type="synonym">Lithospermum officinale var. erythrorhizon</name>
    <dbReference type="NCBI Taxonomy" id="34254"/>
    <lineage>
        <taxon>Eukaryota</taxon>
        <taxon>Viridiplantae</taxon>
        <taxon>Streptophyta</taxon>
        <taxon>Embryophyta</taxon>
        <taxon>Tracheophyta</taxon>
        <taxon>Spermatophyta</taxon>
        <taxon>Magnoliopsida</taxon>
        <taxon>eudicotyledons</taxon>
        <taxon>Gunneridae</taxon>
        <taxon>Pentapetalae</taxon>
        <taxon>asterids</taxon>
        <taxon>lamiids</taxon>
        <taxon>Boraginales</taxon>
        <taxon>Boraginaceae</taxon>
        <taxon>Boraginoideae</taxon>
        <taxon>Lithospermeae</taxon>
        <taxon>Lithospermum</taxon>
    </lineage>
</organism>
<feature type="compositionally biased region" description="Basic and acidic residues" evidence="1">
    <location>
        <begin position="1"/>
        <end position="11"/>
    </location>
</feature>
<evidence type="ECO:0000256" key="1">
    <source>
        <dbReference type="SAM" id="MobiDB-lite"/>
    </source>
</evidence>
<name>A0AAV3QQP4_LITER</name>
<comment type="caution">
    <text evidence="2">The sequence shown here is derived from an EMBL/GenBank/DDBJ whole genome shotgun (WGS) entry which is preliminary data.</text>
</comment>
<dbReference type="AlphaFoldDB" id="A0AAV3QQP4"/>
<accession>A0AAV3QQP4</accession>
<dbReference type="Proteomes" id="UP001454036">
    <property type="component" value="Unassembled WGS sequence"/>
</dbReference>
<feature type="region of interest" description="Disordered" evidence="1">
    <location>
        <begin position="1"/>
        <end position="53"/>
    </location>
</feature>
<evidence type="ECO:0000313" key="3">
    <source>
        <dbReference type="Proteomes" id="UP001454036"/>
    </source>
</evidence>
<sequence length="170" mass="18375">MNPNGDNDHPQGNDALNLNNPADRHPENTQPNTQGLVNLGSGRTIPEGQSSRSLERAGLIQGLTEQIVGSLMDQLKERIPHLRRETPALSPFVREDKEKPTGILPRTQGDSYTSPRGVSGHLCIGAEGYVRGRSEGCSPSIICASRLQARKIEEADLLRGEGRGHRRGGG</sequence>
<keyword evidence="3" id="KW-1185">Reference proteome</keyword>
<gene>
    <name evidence="2" type="ORF">LIER_21573</name>
</gene>
<reference evidence="2 3" key="1">
    <citation type="submission" date="2024-01" db="EMBL/GenBank/DDBJ databases">
        <title>The complete chloroplast genome sequence of Lithospermum erythrorhizon: insights into the phylogenetic relationship among Boraginaceae species and the maternal lineages of purple gromwells.</title>
        <authorList>
            <person name="Okada T."/>
            <person name="Watanabe K."/>
        </authorList>
    </citation>
    <scope>NUCLEOTIDE SEQUENCE [LARGE SCALE GENOMIC DNA]</scope>
</reference>
<proteinExistence type="predicted"/>
<feature type="region of interest" description="Disordered" evidence="1">
    <location>
        <begin position="86"/>
        <end position="114"/>
    </location>
</feature>
<evidence type="ECO:0000313" key="2">
    <source>
        <dbReference type="EMBL" id="GAA0166417.1"/>
    </source>
</evidence>
<protein>
    <submittedName>
        <fullName evidence="2">Uncharacterized protein</fullName>
    </submittedName>
</protein>